<protein>
    <submittedName>
        <fullName evidence="2">Efflux RND transporter permease subunit</fullName>
    </submittedName>
</protein>
<dbReference type="PRINTS" id="PR00702">
    <property type="entry name" value="ACRIFLAVINRP"/>
</dbReference>
<feature type="transmembrane region" description="Helical" evidence="1">
    <location>
        <begin position="360"/>
        <end position="380"/>
    </location>
</feature>
<dbReference type="Proteomes" id="UP001589862">
    <property type="component" value="Unassembled WGS sequence"/>
</dbReference>
<feature type="transmembrane region" description="Helical" evidence="1">
    <location>
        <begin position="555"/>
        <end position="575"/>
    </location>
</feature>
<comment type="caution">
    <text evidence="2">The sequence shown here is derived from an EMBL/GenBank/DDBJ whole genome shotgun (WGS) entry which is preliminary data.</text>
</comment>
<dbReference type="Gene3D" id="3.30.70.1430">
    <property type="entry name" value="Multidrug efflux transporter AcrB pore domain"/>
    <property type="match status" value="2"/>
</dbReference>
<dbReference type="SUPFAM" id="SSF82714">
    <property type="entry name" value="Multidrug efflux transporter AcrB TolC docking domain, DN and DC subdomains"/>
    <property type="match status" value="2"/>
</dbReference>
<proteinExistence type="predicted"/>
<dbReference type="EMBL" id="JBHLUB010000031">
    <property type="protein sequence ID" value="MFC0582632.1"/>
    <property type="molecule type" value="Genomic_DNA"/>
</dbReference>
<dbReference type="Gene3D" id="3.30.2090.10">
    <property type="entry name" value="Multidrug efflux transporter AcrB TolC docking domain, DN and DC subdomains"/>
    <property type="match status" value="2"/>
</dbReference>
<feature type="transmembrane region" description="Helical" evidence="1">
    <location>
        <begin position="879"/>
        <end position="898"/>
    </location>
</feature>
<dbReference type="Gene3D" id="1.20.1640.10">
    <property type="entry name" value="Multidrug efflux transporter AcrB transmembrane domain"/>
    <property type="match status" value="2"/>
</dbReference>
<reference evidence="2 3" key="1">
    <citation type="submission" date="2024-09" db="EMBL/GenBank/DDBJ databases">
        <authorList>
            <person name="Sun Q."/>
            <person name="Mori K."/>
        </authorList>
    </citation>
    <scope>NUCLEOTIDE SEQUENCE [LARGE SCALE GENOMIC DNA]</scope>
    <source>
        <strain evidence="2 3">NCAIM B.02604</strain>
    </source>
</reference>
<gene>
    <name evidence="2" type="ORF">ACFFFR_09610</name>
</gene>
<dbReference type="Gene3D" id="3.30.70.1320">
    <property type="entry name" value="Multidrug efflux transporter AcrB pore domain like"/>
    <property type="match status" value="1"/>
</dbReference>
<evidence type="ECO:0000256" key="1">
    <source>
        <dbReference type="SAM" id="Phobius"/>
    </source>
</evidence>
<feature type="transmembrane region" description="Helical" evidence="1">
    <location>
        <begin position="986"/>
        <end position="1004"/>
    </location>
</feature>
<keyword evidence="1" id="KW-0472">Membrane</keyword>
<feature type="transmembrane region" description="Helical" evidence="1">
    <location>
        <begin position="471"/>
        <end position="498"/>
    </location>
</feature>
<dbReference type="InterPro" id="IPR001036">
    <property type="entry name" value="Acrflvin-R"/>
</dbReference>
<feature type="transmembrane region" description="Helical" evidence="1">
    <location>
        <begin position="1016"/>
        <end position="1038"/>
    </location>
</feature>
<feature type="transmembrane region" description="Helical" evidence="1">
    <location>
        <begin position="931"/>
        <end position="952"/>
    </location>
</feature>
<dbReference type="PANTHER" id="PTHR32063">
    <property type="match status" value="1"/>
</dbReference>
<accession>A0ABV6PE08</accession>
<feature type="transmembrane region" description="Helical" evidence="1">
    <location>
        <begin position="12"/>
        <end position="30"/>
    </location>
</feature>
<feature type="transmembrane region" description="Helical" evidence="1">
    <location>
        <begin position="386"/>
        <end position="407"/>
    </location>
</feature>
<dbReference type="Gene3D" id="3.30.70.1440">
    <property type="entry name" value="Multidrug efflux transporter AcrB pore domain"/>
    <property type="match status" value="1"/>
</dbReference>
<evidence type="ECO:0000313" key="3">
    <source>
        <dbReference type="Proteomes" id="UP001589862"/>
    </source>
</evidence>
<keyword evidence="1" id="KW-1133">Transmembrane helix</keyword>
<dbReference type="SUPFAM" id="SSF82866">
    <property type="entry name" value="Multidrug efflux transporter AcrB transmembrane domain"/>
    <property type="match status" value="2"/>
</dbReference>
<dbReference type="SUPFAM" id="SSF82693">
    <property type="entry name" value="Multidrug efflux transporter AcrB pore domain, PN1, PN2, PC1 and PC2 subdomains"/>
    <property type="match status" value="3"/>
</dbReference>
<evidence type="ECO:0000313" key="2">
    <source>
        <dbReference type="EMBL" id="MFC0582632.1"/>
    </source>
</evidence>
<sequence length="1047" mass="110949">MQQLTKYSLANRALIALITVFIAIFGYLSLGQLKQELVPSIEFPQIAVTTTLPGASPEVVNKQIAEPLERGLQAVENLESTTATSRSGVAVFSLMFRYGTDLDRARAQVDRVISNTEASLPDEAETVSFAGSVNDFPIVFMAVSKPGNLNALQGEVERLVQPELEKIPGVRTAEVAGGSGQYISIVPNERRMAQNGLTNQDITDALETNAGLFPIGLVPEGELSLPVQAGAPVEQLDDLEKIMLRGEAEDAQPISLGRLADISLKDQIQSSITRTDGEPTLSLSVTKTPDADTVKLSHAINDMLPQLQDQLGDDATITVVLDQAPFIEQSIETLATEGMLGLVFAVLVILLFLFSIRSTLVTAISIPLSLLVSFIGLQAFGYSLNMLTLGALTIAIGRVVDDSIVVIENIQRHITATDPAQLADPAYRRTLIRDATGEVATAITSSTLTTVAVFLPVAFVTGMAGELFRPFAITSTVALLGSLLVALTIVPVLAYWFLARKKIKAAEPDADTDELEIHQLASAEADQAFAEYTDKPDRLQRAYLPILRSTQRHPVITLLASVLILVGTFAMVPLLQTNLFGDTGQNSFRATLQMEPGTALEVTEAEADKVSATFQDIPGVTHVQYTAGGSLQMMSFGGGTSDKASFNVLTDADEDQTVILDAARERVADLDTAGEVTVQTQSTGFGSSSSVDVSIQAPSPELLAEATDAVTERMRGLSTAGAVSSNLAASYPTVEVKVDREKAAELGLSEEQIAGLTAASLNPTPAGTMRLGFVDYPVNIGDPDEVTGVKELREVELPVGPTTVKLSDVAEVNQVETLSAITSQDTQRTATVEVEPKDDNLGATIAEVTAALEEVDLPTGASAEIGGAAQQQAESFQDLFLALAAAVAIVYVIMVATFRSLIQPLILLVSIPFAATGAIALLLITGTPLGLPSLIGMLMLVGIVVTNAIVLLDLINKYRRGDAVHGVQYDLNQAIEEGARHRLRPILMTALATILALTPMALGLTGSGGFISQPLAVVVIGGLVSSTLLTLILVPVLYRLVEGLRKS</sequence>
<organism evidence="2 3">
    <name type="scientific">Micrococcoides hystricis</name>
    <dbReference type="NCBI Taxonomy" id="1572761"/>
    <lineage>
        <taxon>Bacteria</taxon>
        <taxon>Bacillati</taxon>
        <taxon>Actinomycetota</taxon>
        <taxon>Actinomycetes</taxon>
        <taxon>Micrococcales</taxon>
        <taxon>Micrococcaceae</taxon>
        <taxon>Micrococcoides</taxon>
    </lineage>
</organism>
<dbReference type="RefSeq" id="WP_377459936.1">
    <property type="nucleotide sequence ID" value="NZ_JBHLUB010000031.1"/>
</dbReference>
<dbReference type="Pfam" id="PF00873">
    <property type="entry name" value="ACR_tran"/>
    <property type="match status" value="1"/>
</dbReference>
<keyword evidence="1" id="KW-0812">Transmembrane</keyword>
<feature type="transmembrane region" description="Helical" evidence="1">
    <location>
        <begin position="334"/>
        <end position="353"/>
    </location>
</feature>
<dbReference type="InterPro" id="IPR027463">
    <property type="entry name" value="AcrB_DN_DC_subdom"/>
</dbReference>
<name>A0ABV6PE08_9MICC</name>
<feature type="transmembrane region" description="Helical" evidence="1">
    <location>
        <begin position="905"/>
        <end position="925"/>
    </location>
</feature>
<dbReference type="PANTHER" id="PTHR32063:SF0">
    <property type="entry name" value="SWARMING MOTILITY PROTEIN SWRC"/>
    <property type="match status" value="1"/>
</dbReference>
<keyword evidence="3" id="KW-1185">Reference proteome</keyword>
<feature type="transmembrane region" description="Helical" evidence="1">
    <location>
        <begin position="439"/>
        <end position="459"/>
    </location>
</feature>